<accession>A0ACB7RGU2</accession>
<protein>
    <submittedName>
        <fullName evidence="1">Uncharacterized protein</fullName>
    </submittedName>
</protein>
<dbReference type="Proteomes" id="UP000821845">
    <property type="component" value="Chromosome 9"/>
</dbReference>
<comment type="caution">
    <text evidence="1">The sequence shown here is derived from an EMBL/GenBank/DDBJ whole genome shotgun (WGS) entry which is preliminary data.</text>
</comment>
<sequence>MSIRIVTTTSESGCFMFASSRRGAAVYDLNVPKGWQLNVAMDQEQLVAKISAEFSPDQYPAHSEKIWPLLRPILQELHAVFTSDLVHGGVLLEVGCGPCMYTAMAASVAFQHIVMADLVPANVLEVRKWVDAAPDAKDWSPFAYRLAAIEGHADSENAAADIIARTRHAIREVTLCDISKPRVFIDRRDAPQFDAVVACLCLDSGSVNQAAHERAVANLAGLLKPGGILVASGVTGNASFTVCTRTFSSLCSTEASIKSSFTKAGLAVERWSSEQGLPCMQSYIKYEATYVIVGRKNRLEYCVSV</sequence>
<organism evidence="1 2">
    <name type="scientific">Hyalomma asiaticum</name>
    <name type="common">Tick</name>
    <dbReference type="NCBI Taxonomy" id="266040"/>
    <lineage>
        <taxon>Eukaryota</taxon>
        <taxon>Metazoa</taxon>
        <taxon>Ecdysozoa</taxon>
        <taxon>Arthropoda</taxon>
        <taxon>Chelicerata</taxon>
        <taxon>Arachnida</taxon>
        <taxon>Acari</taxon>
        <taxon>Parasitiformes</taxon>
        <taxon>Ixodida</taxon>
        <taxon>Ixodoidea</taxon>
        <taxon>Ixodidae</taxon>
        <taxon>Hyalomminae</taxon>
        <taxon>Hyalomma</taxon>
    </lineage>
</organism>
<gene>
    <name evidence="1" type="ORF">HPB50_001974</name>
</gene>
<keyword evidence="2" id="KW-1185">Reference proteome</keyword>
<dbReference type="EMBL" id="CM023489">
    <property type="protein sequence ID" value="KAH6921493.1"/>
    <property type="molecule type" value="Genomic_DNA"/>
</dbReference>
<name>A0ACB7RGU2_HYAAI</name>
<reference evidence="1" key="1">
    <citation type="submission" date="2020-05" db="EMBL/GenBank/DDBJ databases">
        <title>Large-scale comparative analyses of tick genomes elucidate their genetic diversity and vector capacities.</title>
        <authorList>
            <person name="Jia N."/>
            <person name="Wang J."/>
            <person name="Shi W."/>
            <person name="Du L."/>
            <person name="Sun Y."/>
            <person name="Zhan W."/>
            <person name="Jiang J."/>
            <person name="Wang Q."/>
            <person name="Zhang B."/>
            <person name="Ji P."/>
            <person name="Sakyi L.B."/>
            <person name="Cui X."/>
            <person name="Yuan T."/>
            <person name="Jiang B."/>
            <person name="Yang W."/>
            <person name="Lam T.T.-Y."/>
            <person name="Chang Q."/>
            <person name="Ding S."/>
            <person name="Wang X."/>
            <person name="Zhu J."/>
            <person name="Ruan X."/>
            <person name="Zhao L."/>
            <person name="Wei J."/>
            <person name="Que T."/>
            <person name="Du C."/>
            <person name="Cheng J."/>
            <person name="Dai P."/>
            <person name="Han X."/>
            <person name="Huang E."/>
            <person name="Gao Y."/>
            <person name="Liu J."/>
            <person name="Shao H."/>
            <person name="Ye R."/>
            <person name="Li L."/>
            <person name="Wei W."/>
            <person name="Wang X."/>
            <person name="Wang C."/>
            <person name="Yang T."/>
            <person name="Huo Q."/>
            <person name="Li W."/>
            <person name="Guo W."/>
            <person name="Chen H."/>
            <person name="Zhou L."/>
            <person name="Ni X."/>
            <person name="Tian J."/>
            <person name="Zhou Y."/>
            <person name="Sheng Y."/>
            <person name="Liu T."/>
            <person name="Pan Y."/>
            <person name="Xia L."/>
            <person name="Li J."/>
            <person name="Zhao F."/>
            <person name="Cao W."/>
        </authorList>
    </citation>
    <scope>NUCLEOTIDE SEQUENCE</scope>
    <source>
        <strain evidence="1">Hyas-2018</strain>
    </source>
</reference>
<evidence type="ECO:0000313" key="1">
    <source>
        <dbReference type="EMBL" id="KAH6921493.1"/>
    </source>
</evidence>
<proteinExistence type="predicted"/>
<evidence type="ECO:0000313" key="2">
    <source>
        <dbReference type="Proteomes" id="UP000821845"/>
    </source>
</evidence>